<evidence type="ECO:0000313" key="2">
    <source>
        <dbReference type="EMBL" id="DAA03296.1"/>
    </source>
</evidence>
<feature type="compositionally biased region" description="Basic and acidic residues" evidence="1">
    <location>
        <begin position="165"/>
        <end position="182"/>
    </location>
</feature>
<accession>Q6IIH0</accession>
<organism evidence="2">
    <name type="scientific">Drosophila melanogaster</name>
    <name type="common">Fruit fly</name>
    <dbReference type="NCBI Taxonomy" id="7227"/>
    <lineage>
        <taxon>Eukaryota</taxon>
        <taxon>Metazoa</taxon>
        <taxon>Ecdysozoa</taxon>
        <taxon>Arthropoda</taxon>
        <taxon>Hexapoda</taxon>
        <taxon>Insecta</taxon>
        <taxon>Pterygota</taxon>
        <taxon>Neoptera</taxon>
        <taxon>Endopterygota</taxon>
        <taxon>Diptera</taxon>
        <taxon>Brachycera</taxon>
        <taxon>Muscomorpha</taxon>
        <taxon>Ephydroidea</taxon>
        <taxon>Drosophilidae</taxon>
        <taxon>Drosophila</taxon>
        <taxon>Sophophora</taxon>
    </lineage>
</organism>
<gene>
    <name evidence="2" type="ORF">HDC18303</name>
</gene>
<dbReference type="AlphaFoldDB" id="Q6IIH0"/>
<dbReference type="EMBL" id="BK003096">
    <property type="protein sequence ID" value="DAA03296.1"/>
    <property type="molecule type" value="Genomic_DNA"/>
</dbReference>
<protein>
    <submittedName>
        <fullName evidence="2">HDC18303</fullName>
    </submittedName>
</protein>
<sequence>MNRAFGSAKRKSYQGKHTGGKVGHHSGHFIFVMEIAEEIQAFLQRQLVWVWVWELDWDWLEDMEGVVDMENIRRCWPDEGWILANHGRDQQTLPFVPLEVNSFAGRFVDRVQFISAILRRCFRSATRAASLNSFVCVKGNGSWSWSGNGNRSGSSCGIGHTQSKARREMPRETREPEPERNLNWDALRMKHSSSGWMMMMMRRPRTGMQIGDGDGNEDGEWRMGWGC</sequence>
<evidence type="ECO:0000256" key="1">
    <source>
        <dbReference type="SAM" id="MobiDB-lite"/>
    </source>
</evidence>
<feature type="region of interest" description="Disordered" evidence="1">
    <location>
        <begin position="150"/>
        <end position="182"/>
    </location>
</feature>
<reference evidence="2" key="1">
    <citation type="journal article" date="2003" name="Genome Biol.">
        <title>An integrated gene annotation and transcriptional profiling approach towards the full gene content of the Drosophila genome.</title>
        <authorList>
            <person name="Hild M."/>
            <person name="Beckmann B."/>
            <person name="Haas S.A."/>
            <person name="Koch B."/>
            <person name="Solovyev V."/>
            <person name="Busold C."/>
            <person name="Fellenberg K."/>
            <person name="Boutros M."/>
            <person name="Vingron M."/>
            <person name="Sauer F."/>
            <person name="Hoheisel J.D."/>
            <person name="Paro R."/>
        </authorList>
    </citation>
    <scope>NUCLEOTIDE SEQUENCE</scope>
</reference>
<proteinExistence type="predicted"/>
<feature type="region of interest" description="Disordered" evidence="1">
    <location>
        <begin position="1"/>
        <end position="21"/>
    </location>
</feature>
<name>Q6IIH0_DROME</name>
<feature type="compositionally biased region" description="Basic residues" evidence="1">
    <location>
        <begin position="8"/>
        <end position="21"/>
    </location>
</feature>